<reference evidence="1" key="1">
    <citation type="journal article" date="2021" name="Proc. Natl. Acad. Sci. U.S.A.">
        <title>A Catalog of Tens of Thousands of Viruses from Human Metagenomes Reveals Hidden Associations with Chronic Diseases.</title>
        <authorList>
            <person name="Tisza M.J."/>
            <person name="Buck C.B."/>
        </authorList>
    </citation>
    <scope>NUCLEOTIDE SEQUENCE</scope>
    <source>
        <strain evidence="1">CtTK08</strain>
    </source>
</reference>
<accession>A0A8S5QVJ9</accession>
<evidence type="ECO:0000313" key="1">
    <source>
        <dbReference type="EMBL" id="DAE23311.1"/>
    </source>
</evidence>
<organism evidence="1">
    <name type="scientific">Myoviridae sp. ctTK08</name>
    <dbReference type="NCBI Taxonomy" id="2826656"/>
    <lineage>
        <taxon>Viruses</taxon>
        <taxon>Duplodnaviria</taxon>
        <taxon>Heunggongvirae</taxon>
        <taxon>Uroviricota</taxon>
        <taxon>Caudoviricetes</taxon>
    </lineage>
</organism>
<name>A0A8S5QVJ9_9CAUD</name>
<protein>
    <submittedName>
        <fullName evidence="1">Uncharacterized protein</fullName>
    </submittedName>
</protein>
<sequence>MEVNKMNDKQLIEQLGGSTKVAEMLGFKGVNGARRVNNWKKRGIPAQVKLDNPKLFPHTPVKP</sequence>
<dbReference type="EMBL" id="BK015751">
    <property type="protein sequence ID" value="DAE23311.1"/>
    <property type="molecule type" value="Genomic_DNA"/>
</dbReference>
<proteinExistence type="predicted"/>